<dbReference type="EMBL" id="CP097289">
    <property type="protein sequence ID" value="UQT55056.1"/>
    <property type="molecule type" value="Genomic_DNA"/>
</dbReference>
<gene>
    <name evidence="1" type="ORF">M4V62_08075</name>
</gene>
<protein>
    <submittedName>
        <fullName evidence="1">Uncharacterized protein</fullName>
    </submittedName>
</protein>
<name>A0ABY4PPU4_9ACTN</name>
<dbReference type="RefSeq" id="WP_249586547.1">
    <property type="nucleotide sequence ID" value="NZ_BAAAQL010000008.1"/>
</dbReference>
<proteinExistence type="predicted"/>
<evidence type="ECO:0000313" key="1">
    <source>
        <dbReference type="EMBL" id="UQT55056.1"/>
    </source>
</evidence>
<organism evidence="1 2">
    <name type="scientific">Streptomyces durmitorensis</name>
    <dbReference type="NCBI Taxonomy" id="319947"/>
    <lineage>
        <taxon>Bacteria</taxon>
        <taxon>Bacillati</taxon>
        <taxon>Actinomycetota</taxon>
        <taxon>Actinomycetes</taxon>
        <taxon>Kitasatosporales</taxon>
        <taxon>Streptomycetaceae</taxon>
        <taxon>Streptomyces</taxon>
    </lineage>
</organism>
<evidence type="ECO:0000313" key="2">
    <source>
        <dbReference type="Proteomes" id="UP000829992"/>
    </source>
</evidence>
<accession>A0ABY4PPU4</accession>
<keyword evidence="2" id="KW-1185">Reference proteome</keyword>
<reference evidence="1 2" key="1">
    <citation type="submission" date="2022-05" db="EMBL/GenBank/DDBJ databases">
        <authorList>
            <person name="Zhou X."/>
            <person name="Li K."/>
            <person name="Man Y."/>
        </authorList>
    </citation>
    <scope>NUCLEOTIDE SEQUENCE [LARGE SCALE GENOMIC DNA]</scope>
    <source>
        <strain evidence="1 2">MS405</strain>
    </source>
</reference>
<sequence length="203" mass="23098">MDSSLAITALAISVVALLAPLVHGGLEGRRQHIREIEQFYLTRYWELQDQAPVEALRGTDPANPASHPQIDTHPVQIVDDQQGGEINVSRLALLYQRMCDDEVRTRHRGMISDATWQEWLAAMQTQTARWPVADEWEAINARSSEEGFAYLRRALQRNGSAYEQTDLCKLSGWVRYWRGLRLNPSRAPFDAPPAYKAGQWPDD</sequence>
<dbReference type="Proteomes" id="UP000829992">
    <property type="component" value="Chromosome"/>
</dbReference>